<dbReference type="InterPro" id="IPR045863">
    <property type="entry name" value="CorA_TM1_TM2"/>
</dbReference>
<dbReference type="GO" id="GO:0016020">
    <property type="term" value="C:membrane"/>
    <property type="evidence" value="ECO:0007669"/>
    <property type="project" value="UniProtKB-SubCell"/>
</dbReference>
<evidence type="ECO:0000313" key="7">
    <source>
        <dbReference type="Proteomes" id="UP000326565"/>
    </source>
</evidence>
<dbReference type="Proteomes" id="UP000326565">
    <property type="component" value="Unassembled WGS sequence"/>
</dbReference>
<feature type="transmembrane region" description="Helical" evidence="5">
    <location>
        <begin position="310"/>
        <end position="331"/>
    </location>
</feature>
<keyword evidence="3 5" id="KW-1133">Transmembrane helix</keyword>
<keyword evidence="2 5" id="KW-0812">Transmembrane</keyword>
<dbReference type="OrthoDB" id="2830640at2759"/>
<evidence type="ECO:0000256" key="3">
    <source>
        <dbReference type="ARBA" id="ARBA00022989"/>
    </source>
</evidence>
<dbReference type="AlphaFoldDB" id="A0A5N5WXY8"/>
<protein>
    <recommendedName>
        <fullName evidence="8">Cora-like Mg2+ transporter protein-domain-containing protein</fullName>
    </recommendedName>
</protein>
<evidence type="ECO:0000313" key="6">
    <source>
        <dbReference type="EMBL" id="KAB8073428.1"/>
    </source>
</evidence>
<keyword evidence="4 5" id="KW-0472">Membrane</keyword>
<proteinExistence type="predicted"/>
<organism evidence="6 7">
    <name type="scientific">Aspergillus leporis</name>
    <dbReference type="NCBI Taxonomy" id="41062"/>
    <lineage>
        <taxon>Eukaryota</taxon>
        <taxon>Fungi</taxon>
        <taxon>Dikarya</taxon>
        <taxon>Ascomycota</taxon>
        <taxon>Pezizomycotina</taxon>
        <taxon>Eurotiomycetes</taxon>
        <taxon>Eurotiomycetidae</taxon>
        <taxon>Eurotiales</taxon>
        <taxon>Aspergillaceae</taxon>
        <taxon>Aspergillus</taxon>
        <taxon>Aspergillus subgen. Circumdati</taxon>
    </lineage>
</organism>
<dbReference type="InterPro" id="IPR002523">
    <property type="entry name" value="MgTranspt_CorA/ZnTranspt_ZntB"/>
</dbReference>
<dbReference type="Pfam" id="PF01544">
    <property type="entry name" value="CorA"/>
    <property type="match status" value="1"/>
</dbReference>
<evidence type="ECO:0000256" key="1">
    <source>
        <dbReference type="ARBA" id="ARBA00004141"/>
    </source>
</evidence>
<evidence type="ECO:0000256" key="5">
    <source>
        <dbReference type="SAM" id="Phobius"/>
    </source>
</evidence>
<dbReference type="SUPFAM" id="SSF144083">
    <property type="entry name" value="Magnesium transport protein CorA, transmembrane region"/>
    <property type="match status" value="1"/>
</dbReference>
<comment type="subcellular location">
    <subcellularLocation>
        <location evidence="1">Membrane</location>
        <topology evidence="1">Multi-pass membrane protein</topology>
    </subcellularLocation>
</comment>
<accession>A0A5N5WXY8</accession>
<dbReference type="Gene3D" id="1.20.58.340">
    <property type="entry name" value="Magnesium transport protein CorA, transmembrane region"/>
    <property type="match status" value="1"/>
</dbReference>
<name>A0A5N5WXY8_9EURO</name>
<sequence>MSPPVAGSPSATKGLLTGFQIIEFLCLGSRRADVTESTDIKLIRELDYIRFSAGTANQPIPESCGPGVINEVRLSAFDRRPNLVYYHYELGDKCSICLFSERRPTSSFLPTREQATIESIKALEHLSTAQRLSLHPFWVHVVLLYHVIETRSRPLEGAFDKLLAVESQLLDGSLVRTRPTDGFGQHIQDLHEILRKLITLEHSNEHDLSLIDNILADMCLLSKEASSLGSEYTLDPDSEARLKNAFLCLRHICEERSRKFKNRKQRAQNIVELLYNLTTNRDSLTSLEIAQKNADIARDTKRDSESMNTIAVLTLLYLPATLVCSFFGTNFFTLEVKDDGRQVFLVSERCWIYFLSTLLLTALTVFIWLKWLRRSAHDQAQQSLP</sequence>
<evidence type="ECO:0000256" key="4">
    <source>
        <dbReference type="ARBA" id="ARBA00023136"/>
    </source>
</evidence>
<dbReference type="EMBL" id="ML732227">
    <property type="protein sequence ID" value="KAB8073428.1"/>
    <property type="molecule type" value="Genomic_DNA"/>
</dbReference>
<evidence type="ECO:0000256" key="2">
    <source>
        <dbReference type="ARBA" id="ARBA00022692"/>
    </source>
</evidence>
<reference evidence="6 7" key="1">
    <citation type="submission" date="2019-04" db="EMBL/GenBank/DDBJ databases">
        <title>Friends and foes A comparative genomics study of 23 Aspergillus species from section Flavi.</title>
        <authorList>
            <consortium name="DOE Joint Genome Institute"/>
            <person name="Kjaerbolling I."/>
            <person name="Vesth T."/>
            <person name="Frisvad J.C."/>
            <person name="Nybo J.L."/>
            <person name="Theobald S."/>
            <person name="Kildgaard S."/>
            <person name="Isbrandt T."/>
            <person name="Kuo A."/>
            <person name="Sato A."/>
            <person name="Lyhne E.K."/>
            <person name="Kogle M.E."/>
            <person name="Wiebenga A."/>
            <person name="Kun R.S."/>
            <person name="Lubbers R.J."/>
            <person name="Makela M.R."/>
            <person name="Barry K."/>
            <person name="Chovatia M."/>
            <person name="Clum A."/>
            <person name="Daum C."/>
            <person name="Haridas S."/>
            <person name="He G."/>
            <person name="LaButti K."/>
            <person name="Lipzen A."/>
            <person name="Mondo S."/>
            <person name="Riley R."/>
            <person name="Salamov A."/>
            <person name="Simmons B.A."/>
            <person name="Magnuson J.K."/>
            <person name="Henrissat B."/>
            <person name="Mortensen U.H."/>
            <person name="Larsen T.O."/>
            <person name="Devries R.P."/>
            <person name="Grigoriev I.V."/>
            <person name="Machida M."/>
            <person name="Baker S.E."/>
            <person name="Andersen M.R."/>
        </authorList>
    </citation>
    <scope>NUCLEOTIDE SEQUENCE [LARGE SCALE GENOMIC DNA]</scope>
    <source>
        <strain evidence="6 7">CBS 151.66</strain>
    </source>
</reference>
<keyword evidence="7" id="KW-1185">Reference proteome</keyword>
<feature type="transmembrane region" description="Helical" evidence="5">
    <location>
        <begin position="351"/>
        <end position="369"/>
    </location>
</feature>
<gene>
    <name evidence="6" type="ORF">BDV29DRAFT_157618</name>
</gene>
<evidence type="ECO:0008006" key="8">
    <source>
        <dbReference type="Google" id="ProtNLM"/>
    </source>
</evidence>